<proteinExistence type="predicted"/>
<dbReference type="Proteomes" id="UP000526734">
    <property type="component" value="Unassembled WGS sequence"/>
</dbReference>
<name>A0A7W3VUK2_9PSEU</name>
<gene>
    <name evidence="1" type="ORF">H4281_10130</name>
</gene>
<protein>
    <submittedName>
        <fullName evidence="1">Uncharacterized protein</fullName>
    </submittedName>
</protein>
<accession>A0A7W3VUK2</accession>
<sequence length="78" mass="8634">MTDEANRARDFLLLMNLKASGNLRHTAGRWEYLGHHYPRGQRTRAWLLANPTAAAGYERLLKAGLIAVDPAGNAEFVG</sequence>
<dbReference type="RefSeq" id="WP_182890607.1">
    <property type="nucleotide sequence ID" value="NZ_JACGZW010000003.1"/>
</dbReference>
<keyword evidence="2" id="KW-1185">Reference proteome</keyword>
<organism evidence="1 2">
    <name type="scientific">Amycolatopsis dendrobii</name>
    <dbReference type="NCBI Taxonomy" id="2760662"/>
    <lineage>
        <taxon>Bacteria</taxon>
        <taxon>Bacillati</taxon>
        <taxon>Actinomycetota</taxon>
        <taxon>Actinomycetes</taxon>
        <taxon>Pseudonocardiales</taxon>
        <taxon>Pseudonocardiaceae</taxon>
        <taxon>Amycolatopsis</taxon>
    </lineage>
</organism>
<dbReference type="EMBL" id="JACGZW010000003">
    <property type="protein sequence ID" value="MBB1153486.1"/>
    <property type="molecule type" value="Genomic_DNA"/>
</dbReference>
<comment type="caution">
    <text evidence="1">The sequence shown here is derived from an EMBL/GenBank/DDBJ whole genome shotgun (WGS) entry which is preliminary data.</text>
</comment>
<reference evidence="1 2" key="1">
    <citation type="submission" date="2020-08" db="EMBL/GenBank/DDBJ databases">
        <title>Amycolatopsis sp. nov. DR6-1 isolated from Dendrobium heterocarpum.</title>
        <authorList>
            <person name="Tedsree N."/>
            <person name="Kuncharoen N."/>
            <person name="Likhitwitayawuid K."/>
            <person name="Tanasupawat S."/>
        </authorList>
    </citation>
    <scope>NUCLEOTIDE SEQUENCE [LARGE SCALE GENOMIC DNA]</scope>
    <source>
        <strain evidence="1 2">DR6-1</strain>
    </source>
</reference>
<evidence type="ECO:0000313" key="2">
    <source>
        <dbReference type="Proteomes" id="UP000526734"/>
    </source>
</evidence>
<evidence type="ECO:0000313" key="1">
    <source>
        <dbReference type="EMBL" id="MBB1153486.1"/>
    </source>
</evidence>
<dbReference type="AlphaFoldDB" id="A0A7W3VUK2"/>